<keyword evidence="2" id="KW-1185">Reference proteome</keyword>
<evidence type="ECO:0000313" key="1">
    <source>
        <dbReference type="EMBL" id="CAK9067984.1"/>
    </source>
</evidence>
<dbReference type="EMBL" id="CAXAMN010022276">
    <property type="protein sequence ID" value="CAK9067984.1"/>
    <property type="molecule type" value="Genomic_DNA"/>
</dbReference>
<dbReference type="Proteomes" id="UP001642484">
    <property type="component" value="Unassembled WGS sequence"/>
</dbReference>
<accession>A0ABP0NYT6</accession>
<proteinExistence type="predicted"/>
<protein>
    <submittedName>
        <fullName evidence="1">Uncharacterized protein</fullName>
    </submittedName>
</protein>
<feature type="non-terminal residue" evidence="1">
    <location>
        <position position="1"/>
    </location>
</feature>
<sequence>GLPAGSSQAAVVSIPGFRSPGCLQRRLGHPFVCLMWSQERNRSRSRSRSPLDGAVEEVRPGFHRQDAILDWSPLIDDFGPYPLRPRNLFPSTPDTVADSDASTVACCDEMKPTIGANTKKREIAALEAQDILDDHVHRTAFASTVLTEVKTLLHRPYSLELPVKALRRASLMLSEAEIQMEAGEYDPEFILSLSRRTTLNFDPSFDSNGSD</sequence>
<name>A0ABP0NYT6_9DINO</name>
<comment type="caution">
    <text evidence="1">The sequence shown here is derived from an EMBL/GenBank/DDBJ whole genome shotgun (WGS) entry which is preliminary data.</text>
</comment>
<evidence type="ECO:0000313" key="2">
    <source>
        <dbReference type="Proteomes" id="UP001642484"/>
    </source>
</evidence>
<gene>
    <name evidence="1" type="ORF">CCMP2556_LOCUS33389</name>
</gene>
<reference evidence="1 2" key="1">
    <citation type="submission" date="2024-02" db="EMBL/GenBank/DDBJ databases">
        <authorList>
            <person name="Chen Y."/>
            <person name="Shah S."/>
            <person name="Dougan E. K."/>
            <person name="Thang M."/>
            <person name="Chan C."/>
        </authorList>
    </citation>
    <scope>NUCLEOTIDE SEQUENCE [LARGE SCALE GENOMIC DNA]</scope>
</reference>
<organism evidence="1 2">
    <name type="scientific">Durusdinium trenchii</name>
    <dbReference type="NCBI Taxonomy" id="1381693"/>
    <lineage>
        <taxon>Eukaryota</taxon>
        <taxon>Sar</taxon>
        <taxon>Alveolata</taxon>
        <taxon>Dinophyceae</taxon>
        <taxon>Suessiales</taxon>
        <taxon>Symbiodiniaceae</taxon>
        <taxon>Durusdinium</taxon>
    </lineage>
</organism>